<evidence type="ECO:0000256" key="16">
    <source>
        <dbReference type="PIRSR" id="PIRSR000386-1"/>
    </source>
</evidence>
<dbReference type="PANTHER" id="PTHR46417">
    <property type="entry name" value="TRNA (GUANINE-N(1)-)-METHYLTRANSFERASE"/>
    <property type="match status" value="1"/>
</dbReference>
<comment type="similarity">
    <text evidence="3 15 17">Belongs to the RNA methyltransferase TrmD family.</text>
</comment>
<evidence type="ECO:0000256" key="11">
    <source>
        <dbReference type="ARBA" id="ARBA00022694"/>
    </source>
</evidence>
<evidence type="ECO:0000256" key="5">
    <source>
        <dbReference type="ARBA" id="ARBA00012807"/>
    </source>
</evidence>
<evidence type="ECO:0000256" key="17">
    <source>
        <dbReference type="RuleBase" id="RU003464"/>
    </source>
</evidence>
<dbReference type="PATRIC" id="fig|1618545.3.peg.628"/>
<evidence type="ECO:0000256" key="1">
    <source>
        <dbReference type="ARBA" id="ARBA00002634"/>
    </source>
</evidence>
<evidence type="ECO:0000256" key="6">
    <source>
        <dbReference type="ARBA" id="ARBA00014679"/>
    </source>
</evidence>
<keyword evidence="8 15" id="KW-0489">Methyltransferase</keyword>
<dbReference type="GO" id="GO:0005829">
    <property type="term" value="C:cytosol"/>
    <property type="evidence" value="ECO:0007669"/>
    <property type="project" value="TreeGrafter"/>
</dbReference>
<protein>
    <recommendedName>
        <fullName evidence="6 15">tRNA (guanine-N(1)-)-methyltransferase</fullName>
        <ecNumber evidence="5 15">2.1.1.228</ecNumber>
    </recommendedName>
    <alternativeName>
        <fullName evidence="12 15">M1G-methyltransferase</fullName>
    </alternativeName>
    <alternativeName>
        <fullName evidence="13 15">tRNA [GM37] methyltransferase</fullName>
    </alternativeName>
</protein>
<dbReference type="PIRSF" id="PIRSF000386">
    <property type="entry name" value="tRNA_mtase"/>
    <property type="match status" value="1"/>
</dbReference>
<dbReference type="NCBIfam" id="TIGR00088">
    <property type="entry name" value="trmD"/>
    <property type="match status" value="1"/>
</dbReference>
<evidence type="ECO:0000313" key="21">
    <source>
        <dbReference type="Proteomes" id="UP000034591"/>
    </source>
</evidence>
<evidence type="ECO:0000256" key="10">
    <source>
        <dbReference type="ARBA" id="ARBA00022691"/>
    </source>
</evidence>
<dbReference type="GO" id="GO:0052906">
    <property type="term" value="F:tRNA (guanine(37)-N1)-methyltransferase activity"/>
    <property type="evidence" value="ECO:0007669"/>
    <property type="project" value="UniProtKB-UniRule"/>
</dbReference>
<dbReference type="EC" id="2.1.1.228" evidence="5 15"/>
<evidence type="ECO:0000256" key="18">
    <source>
        <dbReference type="SAM" id="MobiDB-lite"/>
    </source>
</evidence>
<feature type="domain" description="tRNA methyltransferase TRMD/TRM10-type" evidence="19">
    <location>
        <begin position="1"/>
        <end position="249"/>
    </location>
</feature>
<evidence type="ECO:0000256" key="12">
    <source>
        <dbReference type="ARBA" id="ARBA00029736"/>
    </source>
</evidence>
<dbReference type="GO" id="GO:0002939">
    <property type="term" value="P:tRNA N1-guanine methylation"/>
    <property type="evidence" value="ECO:0007669"/>
    <property type="project" value="TreeGrafter"/>
</dbReference>
<keyword evidence="7 15" id="KW-0963">Cytoplasm</keyword>
<evidence type="ECO:0000259" key="19">
    <source>
        <dbReference type="Pfam" id="PF01746"/>
    </source>
</evidence>
<name>A0A0G0H391_9BACT</name>
<dbReference type="NCBIfam" id="NF000648">
    <property type="entry name" value="PRK00026.1"/>
    <property type="match status" value="1"/>
</dbReference>
<comment type="catalytic activity">
    <reaction evidence="14 15 17">
        <text>guanosine(37) in tRNA + S-adenosyl-L-methionine = N(1)-methylguanosine(37) in tRNA + S-adenosyl-L-homocysteine + H(+)</text>
        <dbReference type="Rhea" id="RHEA:36899"/>
        <dbReference type="Rhea" id="RHEA-COMP:10145"/>
        <dbReference type="Rhea" id="RHEA-COMP:10147"/>
        <dbReference type="ChEBI" id="CHEBI:15378"/>
        <dbReference type="ChEBI" id="CHEBI:57856"/>
        <dbReference type="ChEBI" id="CHEBI:59789"/>
        <dbReference type="ChEBI" id="CHEBI:73542"/>
        <dbReference type="ChEBI" id="CHEBI:74269"/>
        <dbReference type="EC" id="2.1.1.228"/>
    </reaction>
</comment>
<comment type="caution">
    <text evidence="20">The sequence shown here is derived from an EMBL/GenBank/DDBJ whole genome shotgun (WGS) entry which is preliminary data.</text>
</comment>
<evidence type="ECO:0000256" key="15">
    <source>
        <dbReference type="HAMAP-Rule" id="MF_00605"/>
    </source>
</evidence>
<feature type="binding site" evidence="15 16">
    <location>
        <begin position="145"/>
        <end position="150"/>
    </location>
    <ligand>
        <name>S-adenosyl-L-methionine</name>
        <dbReference type="ChEBI" id="CHEBI:59789"/>
    </ligand>
</feature>
<evidence type="ECO:0000256" key="3">
    <source>
        <dbReference type="ARBA" id="ARBA00007630"/>
    </source>
</evidence>
<dbReference type="Gene3D" id="1.10.1270.20">
    <property type="entry name" value="tRNA(m1g37)methyltransferase, domain 2"/>
    <property type="match status" value="1"/>
</dbReference>
<dbReference type="InterPro" id="IPR029028">
    <property type="entry name" value="Alpha/beta_knot_MTases"/>
</dbReference>
<gene>
    <name evidence="15" type="primary">trmD</name>
    <name evidence="20" type="ORF">US53_C0045G0002</name>
</gene>
<evidence type="ECO:0000313" key="20">
    <source>
        <dbReference type="EMBL" id="KKQ36597.1"/>
    </source>
</evidence>
<proteinExistence type="inferred from homology"/>
<accession>A0A0G0H391</accession>
<dbReference type="EMBL" id="LBTI01000045">
    <property type="protein sequence ID" value="KKQ36597.1"/>
    <property type="molecule type" value="Genomic_DNA"/>
</dbReference>
<evidence type="ECO:0000256" key="8">
    <source>
        <dbReference type="ARBA" id="ARBA00022603"/>
    </source>
</evidence>
<dbReference type="FunFam" id="3.40.1280.10:FF:000001">
    <property type="entry name" value="tRNA (guanine-N(1)-)-methyltransferase"/>
    <property type="match status" value="1"/>
</dbReference>
<keyword evidence="11 15" id="KW-0819">tRNA processing</keyword>
<evidence type="ECO:0000256" key="14">
    <source>
        <dbReference type="ARBA" id="ARBA00047783"/>
    </source>
</evidence>
<dbReference type="InterPro" id="IPR023148">
    <property type="entry name" value="tRNA_m1G_MeTrfase_C_sf"/>
</dbReference>
<dbReference type="AlphaFoldDB" id="A0A0G0H391"/>
<dbReference type="STRING" id="1618545.US53_C0045G0002"/>
<dbReference type="Gene3D" id="3.40.1280.10">
    <property type="match status" value="1"/>
</dbReference>
<keyword evidence="10 15" id="KW-0949">S-adenosyl-L-methionine</keyword>
<keyword evidence="9 15" id="KW-0808">Transferase</keyword>
<feature type="region of interest" description="Disordered" evidence="18">
    <location>
        <begin position="179"/>
        <end position="200"/>
    </location>
</feature>
<evidence type="ECO:0000256" key="2">
    <source>
        <dbReference type="ARBA" id="ARBA00004496"/>
    </source>
</evidence>
<feature type="binding site" evidence="15 16">
    <location>
        <position position="125"/>
    </location>
    <ligand>
        <name>S-adenosyl-L-methionine</name>
        <dbReference type="ChEBI" id="CHEBI:59789"/>
    </ligand>
</feature>
<dbReference type="Proteomes" id="UP000034591">
    <property type="component" value="Unassembled WGS sequence"/>
</dbReference>
<evidence type="ECO:0000256" key="4">
    <source>
        <dbReference type="ARBA" id="ARBA00011738"/>
    </source>
</evidence>
<comment type="subcellular location">
    <subcellularLocation>
        <location evidence="2 15 17">Cytoplasm</location>
    </subcellularLocation>
</comment>
<organism evidence="20 21">
    <name type="scientific">Candidatus Woesebacteria bacterium GW2011_GWA1_37_7</name>
    <dbReference type="NCBI Taxonomy" id="1618545"/>
    <lineage>
        <taxon>Bacteria</taxon>
        <taxon>Candidatus Woeseibacteriota</taxon>
    </lineage>
</organism>
<comment type="function">
    <text evidence="1 15 17">Specifically methylates guanosine-37 in various tRNAs.</text>
</comment>
<dbReference type="CDD" id="cd18080">
    <property type="entry name" value="TrmD-like"/>
    <property type="match status" value="1"/>
</dbReference>
<dbReference type="InterPro" id="IPR002649">
    <property type="entry name" value="tRNA_m1G_MeTrfase_TrmD"/>
</dbReference>
<evidence type="ECO:0000256" key="9">
    <source>
        <dbReference type="ARBA" id="ARBA00022679"/>
    </source>
</evidence>
<sequence>MKIDILTLFPEMFMGPFDTSMLKKARDNKLVEINIHNLRSWATDKHKTVDDRPFGGGPGMIIRVDVVDRAISNISAYAEASVDKQFPISNKKQRRTVLLSAKGKRYDQKKALELSKLKHLILIAGHYEGVDERVAEHLADEEISIGDYVLTGGEIPIMVIVDSTVRLIPGVLKPESLINESFSPSTSSKGRSASGRNYRLPSTNVEYPQYTRPVNYKGWNVPEILLSGNHKEIENFRRKRVLEETRKNR</sequence>
<comment type="subunit">
    <text evidence="4 15 17">Homodimer.</text>
</comment>
<dbReference type="Pfam" id="PF01746">
    <property type="entry name" value="tRNA_m1G_MT"/>
    <property type="match status" value="1"/>
</dbReference>
<dbReference type="SUPFAM" id="SSF75217">
    <property type="entry name" value="alpha/beta knot"/>
    <property type="match status" value="1"/>
</dbReference>
<reference evidence="20 21" key="1">
    <citation type="journal article" date="2015" name="Nature">
        <title>rRNA introns, odd ribosomes, and small enigmatic genomes across a large radiation of phyla.</title>
        <authorList>
            <person name="Brown C.T."/>
            <person name="Hug L.A."/>
            <person name="Thomas B.C."/>
            <person name="Sharon I."/>
            <person name="Castelle C.J."/>
            <person name="Singh A."/>
            <person name="Wilkins M.J."/>
            <person name="Williams K.H."/>
            <person name="Banfield J.F."/>
        </authorList>
    </citation>
    <scope>NUCLEOTIDE SEQUENCE [LARGE SCALE GENOMIC DNA]</scope>
</reference>
<dbReference type="InterPro" id="IPR029026">
    <property type="entry name" value="tRNA_m1G_MTases_N"/>
</dbReference>
<evidence type="ECO:0000256" key="13">
    <source>
        <dbReference type="ARBA" id="ARBA00033392"/>
    </source>
</evidence>
<dbReference type="PANTHER" id="PTHR46417:SF1">
    <property type="entry name" value="TRNA (GUANINE-N(1)-)-METHYLTRANSFERASE"/>
    <property type="match status" value="1"/>
</dbReference>
<dbReference type="InterPro" id="IPR016009">
    <property type="entry name" value="tRNA_MeTrfase_TRMD/TRM10"/>
</dbReference>
<dbReference type="HAMAP" id="MF_00605">
    <property type="entry name" value="TrmD"/>
    <property type="match status" value="1"/>
</dbReference>
<evidence type="ECO:0000256" key="7">
    <source>
        <dbReference type="ARBA" id="ARBA00022490"/>
    </source>
</evidence>